<feature type="compositionally biased region" description="Low complexity" evidence="1">
    <location>
        <begin position="148"/>
        <end position="163"/>
    </location>
</feature>
<proteinExistence type="evidence at transcript level"/>
<accession>B6SRV3</accession>
<evidence type="ECO:0000256" key="1">
    <source>
        <dbReference type="SAM" id="MobiDB-lite"/>
    </source>
</evidence>
<feature type="region of interest" description="Disordered" evidence="1">
    <location>
        <begin position="102"/>
        <end position="170"/>
    </location>
</feature>
<organism evidence="2">
    <name type="scientific">Zea mays</name>
    <name type="common">Maize</name>
    <dbReference type="NCBI Taxonomy" id="4577"/>
    <lineage>
        <taxon>Eukaryota</taxon>
        <taxon>Viridiplantae</taxon>
        <taxon>Streptophyta</taxon>
        <taxon>Embryophyta</taxon>
        <taxon>Tracheophyta</taxon>
        <taxon>Spermatophyta</taxon>
        <taxon>Magnoliopsida</taxon>
        <taxon>Liliopsida</taxon>
        <taxon>Poales</taxon>
        <taxon>Poaceae</taxon>
        <taxon>PACMAD clade</taxon>
        <taxon>Panicoideae</taxon>
        <taxon>Andropogonodae</taxon>
        <taxon>Andropogoneae</taxon>
        <taxon>Tripsacinae</taxon>
        <taxon>Zea</taxon>
    </lineage>
</organism>
<evidence type="ECO:0000313" key="2">
    <source>
        <dbReference type="EMBL" id="ACG27586.1"/>
    </source>
</evidence>
<reference evidence="2" key="1">
    <citation type="journal article" date="2009" name="Plant Mol. Biol.">
        <title>Insights into corn genes derived from large-scale cDNA sequencing.</title>
        <authorList>
            <person name="Alexandrov N.N."/>
            <person name="Brover V.V."/>
            <person name="Freidin S."/>
            <person name="Troukhan M.E."/>
            <person name="Tatarinova T.V."/>
            <person name="Zhang H."/>
            <person name="Swaller T.J."/>
            <person name="Lu Y.P."/>
            <person name="Bouck J."/>
            <person name="Flavell R.B."/>
            <person name="Feldmann K.A."/>
        </authorList>
    </citation>
    <scope>NUCLEOTIDE SEQUENCE</scope>
</reference>
<name>B6SRV3_MAIZE</name>
<feature type="compositionally biased region" description="Polar residues" evidence="1">
    <location>
        <begin position="136"/>
        <end position="146"/>
    </location>
</feature>
<protein>
    <submittedName>
        <fullName evidence="2">Uncharacterized protein</fullName>
    </submittedName>
</protein>
<dbReference type="EMBL" id="EU955468">
    <property type="protein sequence ID" value="ACG27586.1"/>
    <property type="molecule type" value="mRNA"/>
</dbReference>
<dbReference type="AlphaFoldDB" id="B6SRV3"/>
<sequence>MERCACGAIPDAVPSALPLMLAFSTKLPAAVLAVCVPWPASSTGGAVEFTAALPNARAPMILLLHPPPAMLLNSQVPFHPLGGGWSPSSPKDGWLGRIPVSRIPITTPRPNPERLQKPSFPRWRPRKPGERVVASGRNTSGYSRTHPSVALSASASSSVSRAAKPVKTSL</sequence>